<organism evidence="2 3">
    <name type="scientific">Halteria grandinella</name>
    <dbReference type="NCBI Taxonomy" id="5974"/>
    <lineage>
        <taxon>Eukaryota</taxon>
        <taxon>Sar</taxon>
        <taxon>Alveolata</taxon>
        <taxon>Ciliophora</taxon>
        <taxon>Intramacronucleata</taxon>
        <taxon>Spirotrichea</taxon>
        <taxon>Stichotrichia</taxon>
        <taxon>Sporadotrichida</taxon>
        <taxon>Halteriidae</taxon>
        <taxon>Halteria</taxon>
    </lineage>
</organism>
<proteinExistence type="predicted"/>
<protein>
    <submittedName>
        <fullName evidence="2">Uncharacterized protein</fullName>
    </submittedName>
</protein>
<dbReference type="EMBL" id="RRYP01008839">
    <property type="protein sequence ID" value="TNV79500.1"/>
    <property type="molecule type" value="Genomic_DNA"/>
</dbReference>
<sequence length="123" mass="14182">MQQQQIGKEEHLQKLNIKNPRSESKGENYSQCQLDNSKQEIVASITSIITNSAPFKDDLMRDLSQDRSDHQCMGFTNLSSLQSKSTSESHTKNIKNRKKGIRKSYCYCSRIKLQRDINWISGK</sequence>
<reference evidence="2" key="1">
    <citation type="submission" date="2019-06" db="EMBL/GenBank/DDBJ databases">
        <authorList>
            <person name="Zheng W."/>
        </authorList>
    </citation>
    <scope>NUCLEOTIDE SEQUENCE</scope>
    <source>
        <strain evidence="2">QDHG01</strain>
    </source>
</reference>
<accession>A0A8J8NS27</accession>
<evidence type="ECO:0000256" key="1">
    <source>
        <dbReference type="SAM" id="MobiDB-lite"/>
    </source>
</evidence>
<evidence type="ECO:0000313" key="2">
    <source>
        <dbReference type="EMBL" id="TNV79500.1"/>
    </source>
</evidence>
<keyword evidence="3" id="KW-1185">Reference proteome</keyword>
<gene>
    <name evidence="2" type="ORF">FGO68_gene5451</name>
</gene>
<comment type="caution">
    <text evidence="2">The sequence shown here is derived from an EMBL/GenBank/DDBJ whole genome shotgun (WGS) entry which is preliminary data.</text>
</comment>
<evidence type="ECO:0000313" key="3">
    <source>
        <dbReference type="Proteomes" id="UP000785679"/>
    </source>
</evidence>
<dbReference type="Proteomes" id="UP000785679">
    <property type="component" value="Unassembled WGS sequence"/>
</dbReference>
<dbReference type="AlphaFoldDB" id="A0A8J8NS27"/>
<name>A0A8J8NS27_HALGN</name>
<feature type="region of interest" description="Disordered" evidence="1">
    <location>
        <begin position="1"/>
        <end position="32"/>
    </location>
</feature>